<dbReference type="Gene3D" id="1.25.10.10">
    <property type="entry name" value="Leucine-rich Repeat Variant"/>
    <property type="match status" value="1"/>
</dbReference>
<dbReference type="InterPro" id="IPR011989">
    <property type="entry name" value="ARM-like"/>
</dbReference>
<gene>
    <name evidence="3" type="primary">LOC114244607</name>
</gene>
<dbReference type="KEGG" id="bman:114244607"/>
<sequence length="1209" mass="135543">MDEIEYKLKTNNSVLIVNAVEKLITLIKSKFKREERQRFVLENEELKFLREKCSSKDPVVSLTACQGLLALVELGVLEIPHTMSTVVTLIPTAQISCNYSAIISTMAGLLILDLKSRLDGYKCQFNLKSPKHPFITVLEKNEGAEDDVLAQMHSLCTHPDYTVSSNSLELLRAVFLWLTCNPQRDGGSRPWQLLLSLPQGQAKSLLLLACLSCQQICNPSLIERAFSAYSAVTDAAIYQQDKETVMALLPMLARITNELIKHGRDPRPCYILMERCFNLDAAELRTVAGLVLMILADNLPHTSALYLHELFNLCLNIINKYAYTQISINYLIALTLQWLNMPSYLTASALKSASRILDIYQEGAGEDTRMYMTNLNTNKTFQTLLHTDKHLSIVYNLNRNYERLRDNPDKLKCWLSDISSLDNTVKYDMLPLLLGVAMSQNIEGDQEEIVLQSLNILIDLVDYNKDMSVQLLPILLYKISHDISPSIKMECLKALPLMAKSKENVPTIVSILNKLKVNKGVPISFLISLYTSLSETQVRCFPYLQELLVDPGAGRPDDLKWEVDVARALSVKRICEIRGSSHGVELVSVISTLLNRCGDKSGSAATSAALQSIARLWRSASIAPPSTWRALEPKLGRDTRPLVQISVCNLLAEVPALRVSTPDYDRLISASCRRLWAYVADSNHPEVVEAACDALGGYLLDDYKLKDIPEIYRRTVKLPASYCKTPADAARNPEDVLEYIPCEVWPEVFKCSNQAALGGVARLTTRLIEREIKGYRSGVYHLEAKTEPMGYNHLQPFSVIRGLMECFRKQATSPSFDYSDEILLAILQALTSDYPRPLPPIDLCFLPEMFHRGRQWKELSVRLAARQALVSISAKRIMDNYLQSIEAENCDESDILTVYELLPTLCRGMPPNSLRAPIEKTLGRSHALVSKTKSSDNPEELLFVKLLVLIRRCLESEKIHDANRKLLSQIVENYYSVIDESNVSWDTYVETCRSLSSAHLERMTSPSSWWEASGEALRRAWRVRCEVARGAPGGVALVWLNEMIDAQASSPPEQDFSLRCMAPVLQAADPGSAAARDWFLQLMARTQVAFNETEDLSAKLYLCDVFVLSVVTLSGHGALRPGGGVAGDRAAARALFPAAVAALFSREPWEQSTPQILEWLCHTRISVADPRMAQCCQRGLLSMRHAAHFTTHNTWIKLESHLARENIED</sequence>
<dbReference type="AlphaFoldDB" id="A0A6J2JRA6"/>
<dbReference type="GO" id="GO:0060147">
    <property type="term" value="P:regulation of post-transcriptional gene silencing"/>
    <property type="evidence" value="ECO:0007669"/>
    <property type="project" value="InterPro"/>
</dbReference>
<proteinExistence type="predicted"/>
<reference evidence="3" key="1">
    <citation type="submission" date="2025-08" db="UniProtKB">
        <authorList>
            <consortium name="RefSeq"/>
        </authorList>
    </citation>
    <scope>IDENTIFICATION</scope>
    <source>
        <tissue evidence="3">Silk gland</tissue>
    </source>
</reference>
<evidence type="ECO:0000313" key="3">
    <source>
        <dbReference type="RefSeq" id="XP_028032286.1"/>
    </source>
</evidence>
<accession>A0A6J2JRA6</accession>
<dbReference type="RefSeq" id="XP_028032286.1">
    <property type="nucleotide sequence ID" value="XM_028176485.1"/>
</dbReference>
<dbReference type="OrthoDB" id="6354723at2759"/>
<dbReference type="Pfam" id="PF12530">
    <property type="entry name" value="DUF3730"/>
    <property type="match status" value="1"/>
</dbReference>
<name>A0A6J2JRA6_BOMMA</name>
<dbReference type="Proteomes" id="UP000504629">
    <property type="component" value="Unplaced"/>
</dbReference>
<protein>
    <submittedName>
        <fullName evidence="3">Focadhesin</fullName>
    </submittedName>
</protein>
<dbReference type="SUPFAM" id="SSF48371">
    <property type="entry name" value="ARM repeat"/>
    <property type="match status" value="1"/>
</dbReference>
<keyword evidence="2" id="KW-1185">Reference proteome</keyword>
<evidence type="ECO:0000259" key="1">
    <source>
        <dbReference type="Pfam" id="PF12530"/>
    </source>
</evidence>
<dbReference type="InterPro" id="IPR016024">
    <property type="entry name" value="ARM-type_fold"/>
</dbReference>
<dbReference type="PANTHER" id="PTHR16212">
    <property type="entry name" value="FOCADHESIN FAMILY MEMBER"/>
    <property type="match status" value="1"/>
</dbReference>
<dbReference type="GeneID" id="114244607"/>
<feature type="domain" description="DUF3730" evidence="1">
    <location>
        <begin position="472"/>
        <end position="695"/>
    </location>
</feature>
<evidence type="ECO:0000313" key="2">
    <source>
        <dbReference type="Proteomes" id="UP000504629"/>
    </source>
</evidence>
<dbReference type="InterPro" id="IPR022542">
    <property type="entry name" value="FOCAD/RST1_DUF3730"/>
</dbReference>
<organism evidence="2 3">
    <name type="scientific">Bombyx mandarina</name>
    <name type="common">Wild silk moth</name>
    <name type="synonym">Wild silkworm</name>
    <dbReference type="NCBI Taxonomy" id="7092"/>
    <lineage>
        <taxon>Eukaryota</taxon>
        <taxon>Metazoa</taxon>
        <taxon>Ecdysozoa</taxon>
        <taxon>Arthropoda</taxon>
        <taxon>Hexapoda</taxon>
        <taxon>Insecta</taxon>
        <taxon>Pterygota</taxon>
        <taxon>Neoptera</taxon>
        <taxon>Endopterygota</taxon>
        <taxon>Lepidoptera</taxon>
        <taxon>Glossata</taxon>
        <taxon>Ditrysia</taxon>
        <taxon>Bombycoidea</taxon>
        <taxon>Bombycidae</taxon>
        <taxon>Bombycinae</taxon>
        <taxon>Bombyx</taxon>
    </lineage>
</organism>
<dbReference type="PANTHER" id="PTHR16212:SF4">
    <property type="entry name" value="FOCADHESIN"/>
    <property type="match status" value="1"/>
</dbReference>
<dbReference type="InterPro" id="IPR045163">
    <property type="entry name" value="Focadhesin/RST1"/>
</dbReference>